<dbReference type="OrthoDB" id="9775677at2"/>
<feature type="domain" description="Peptidase M13 C-terminal" evidence="8">
    <location>
        <begin position="455"/>
        <end position="645"/>
    </location>
</feature>
<dbReference type="AlphaFoldDB" id="A0A386PX26"/>
<dbReference type="InterPro" id="IPR024079">
    <property type="entry name" value="MetalloPept_cat_dom_sf"/>
</dbReference>
<evidence type="ECO:0000256" key="7">
    <source>
        <dbReference type="ARBA" id="ARBA00023049"/>
    </source>
</evidence>
<evidence type="ECO:0000256" key="6">
    <source>
        <dbReference type="ARBA" id="ARBA00022833"/>
    </source>
</evidence>
<dbReference type="InterPro" id="IPR000718">
    <property type="entry name" value="Peptidase_M13"/>
</dbReference>
<dbReference type="EMBL" id="CP031933">
    <property type="protein sequence ID" value="AYE39100.1"/>
    <property type="molecule type" value="Genomic_DNA"/>
</dbReference>
<evidence type="ECO:0000256" key="3">
    <source>
        <dbReference type="ARBA" id="ARBA00022670"/>
    </source>
</evidence>
<keyword evidence="7" id="KW-0482">Metalloprotease</keyword>
<dbReference type="PRINTS" id="PR00786">
    <property type="entry name" value="NEPRILYSIN"/>
</dbReference>
<keyword evidence="3" id="KW-0645">Protease</keyword>
<accession>A0A386PX26</accession>
<dbReference type="Pfam" id="PF01431">
    <property type="entry name" value="Peptidase_M13"/>
    <property type="match status" value="1"/>
</dbReference>
<gene>
    <name evidence="10" type="ORF">D1B17_10850</name>
</gene>
<keyword evidence="11" id="KW-1185">Reference proteome</keyword>
<dbReference type="SUPFAM" id="SSF55486">
    <property type="entry name" value="Metalloproteases ('zincins'), catalytic domain"/>
    <property type="match status" value="1"/>
</dbReference>
<evidence type="ECO:0000256" key="4">
    <source>
        <dbReference type="ARBA" id="ARBA00022723"/>
    </source>
</evidence>
<evidence type="ECO:0000259" key="8">
    <source>
        <dbReference type="Pfam" id="PF01431"/>
    </source>
</evidence>
<dbReference type="PANTHER" id="PTHR11733:SF167">
    <property type="entry name" value="FI17812P1-RELATED"/>
    <property type="match status" value="1"/>
</dbReference>
<evidence type="ECO:0000313" key="11">
    <source>
        <dbReference type="Proteomes" id="UP000267208"/>
    </source>
</evidence>
<evidence type="ECO:0000313" key="10">
    <source>
        <dbReference type="EMBL" id="AYE39100.1"/>
    </source>
</evidence>
<dbReference type="KEGG" id="lzh:D1B17_10850"/>
<organism evidence="10 11">
    <name type="scientific">Companilactobacillus zhachilii</name>
    <dbReference type="NCBI Taxonomy" id="2304606"/>
    <lineage>
        <taxon>Bacteria</taxon>
        <taxon>Bacillati</taxon>
        <taxon>Bacillota</taxon>
        <taxon>Bacilli</taxon>
        <taxon>Lactobacillales</taxon>
        <taxon>Lactobacillaceae</taxon>
        <taxon>Companilactobacillus</taxon>
    </lineage>
</organism>
<dbReference type="InterPro" id="IPR008753">
    <property type="entry name" value="Peptidase_M13_N"/>
</dbReference>
<dbReference type="PANTHER" id="PTHR11733">
    <property type="entry name" value="ZINC METALLOPROTEASE FAMILY M13 NEPRILYSIN-RELATED"/>
    <property type="match status" value="1"/>
</dbReference>
<name>A0A386PX26_9LACO</name>
<dbReference type="GO" id="GO:0005886">
    <property type="term" value="C:plasma membrane"/>
    <property type="evidence" value="ECO:0007669"/>
    <property type="project" value="TreeGrafter"/>
</dbReference>
<comment type="similarity">
    <text evidence="2">Belongs to the peptidase M13 family.</text>
</comment>
<keyword evidence="5" id="KW-0378">Hydrolase</keyword>
<feature type="domain" description="Peptidase M13 N-terminal" evidence="9">
    <location>
        <begin position="23"/>
        <end position="401"/>
    </location>
</feature>
<protein>
    <submittedName>
        <fullName evidence="10">M13 family peptidase</fullName>
    </submittedName>
</protein>
<dbReference type="GO" id="GO:0016485">
    <property type="term" value="P:protein processing"/>
    <property type="evidence" value="ECO:0007669"/>
    <property type="project" value="TreeGrafter"/>
</dbReference>
<proteinExistence type="inferred from homology"/>
<evidence type="ECO:0000256" key="5">
    <source>
        <dbReference type="ARBA" id="ARBA00022801"/>
    </source>
</evidence>
<dbReference type="GO" id="GO:0004222">
    <property type="term" value="F:metalloendopeptidase activity"/>
    <property type="evidence" value="ECO:0007669"/>
    <property type="project" value="InterPro"/>
</dbReference>
<dbReference type="InterPro" id="IPR018497">
    <property type="entry name" value="Peptidase_M13_C"/>
</dbReference>
<keyword evidence="4" id="KW-0479">Metal-binding</keyword>
<dbReference type="Gene3D" id="3.40.390.10">
    <property type="entry name" value="Collagenase (Catalytic Domain)"/>
    <property type="match status" value="1"/>
</dbReference>
<dbReference type="GO" id="GO:0046872">
    <property type="term" value="F:metal ion binding"/>
    <property type="evidence" value="ECO:0007669"/>
    <property type="project" value="UniProtKB-KW"/>
</dbReference>
<evidence type="ECO:0000256" key="1">
    <source>
        <dbReference type="ARBA" id="ARBA00001947"/>
    </source>
</evidence>
<dbReference type="InterPro" id="IPR042089">
    <property type="entry name" value="Peptidase_M13_dom_2"/>
</dbReference>
<dbReference type="PROSITE" id="PS51885">
    <property type="entry name" value="NEPRILYSIN"/>
    <property type="match status" value="1"/>
</dbReference>
<keyword evidence="6" id="KW-0862">Zinc</keyword>
<sequence>MRINKIIGGAGDLALDTKPTDYKDNLYLAVNGAWQDSAKIPADKSSAGASVDLELEIEKNLMQEFHDFAENDEKVGSSELLQAIKLYRVAKNTETSQMVQTNSLLKDIDRIKALKSLADLDKNLATLDKDNFVLPISIFVEADMKNTAKHVAYVAATDLFLPDKSYYESDNEFGKKLLDKYLDVATRLLQKLGYSEQNAQATVQKAANFDKALVPIVKSSEEWAEYTKIYNPYSLADYAAKSQYLNLQAFVENEIDATPEKVIVVEPRFMDHLDELINDDNFADIQAWMIVRYVMDNAEMVSEEFRQIFGEFRLARSGAKELPSRVKFAYHLASRTFDEVVGVYYGQKYFGEKAKADVTKMIEQMIAIYKQRLSDNDWLSEATKEKAIVKLNKIVLKVGYPDKIEDIYRQLTIDESATLYDNMIKLKQILTKDNLADYKRPVDRTKWLMPGHMVNACYDSSRNDITFPAAILQAPFYSLKQTTSENYGGIGATIAHEISHAFDNNGAQFDEYGNMHDWWTKEDYAKFKELTQKMIDQFQGIVYAGGKVNGKLVVSENIADVGGMRCAIEAAKLEPDYDPKQFFIQWAKSWRYKATQEYNQDLLATDVHAPQPMRANVMSQDLDEFYEAFDVKPGDGMWLDPKDRITIW</sequence>
<evidence type="ECO:0000259" key="9">
    <source>
        <dbReference type="Pfam" id="PF05649"/>
    </source>
</evidence>
<evidence type="ECO:0000256" key="2">
    <source>
        <dbReference type="ARBA" id="ARBA00007357"/>
    </source>
</evidence>
<dbReference type="Proteomes" id="UP000267208">
    <property type="component" value="Chromosome"/>
</dbReference>
<dbReference type="Gene3D" id="1.10.1380.10">
    <property type="entry name" value="Neutral endopeptidase , domain2"/>
    <property type="match status" value="1"/>
</dbReference>
<dbReference type="Pfam" id="PF05649">
    <property type="entry name" value="Peptidase_M13_N"/>
    <property type="match status" value="1"/>
</dbReference>
<dbReference type="CDD" id="cd08662">
    <property type="entry name" value="M13"/>
    <property type="match status" value="1"/>
</dbReference>
<reference evidence="11" key="1">
    <citation type="submission" date="2018-08" db="EMBL/GenBank/DDBJ databases">
        <title>Genome of Lactobacillus sp. HBUAS52074.</title>
        <authorList>
            <person name="Guo Z."/>
            <person name="Zhang Z.D."/>
        </authorList>
    </citation>
    <scope>NUCLEOTIDE SEQUENCE [LARGE SCALE GENOMIC DNA]</scope>
    <source>
        <strain evidence="11">HBUAS52074</strain>
    </source>
</reference>
<comment type="cofactor">
    <cofactor evidence="1">
        <name>Zn(2+)</name>
        <dbReference type="ChEBI" id="CHEBI:29105"/>
    </cofactor>
</comment>